<keyword evidence="3" id="KW-0862">Zinc</keyword>
<keyword evidence="2" id="KW-0479">Metal-binding</keyword>
<dbReference type="OrthoDB" id="2595934at2759"/>
<accession>A0A420YKM9</accession>
<dbReference type="GO" id="GO:0000981">
    <property type="term" value="F:DNA-binding transcription factor activity, RNA polymerase II-specific"/>
    <property type="evidence" value="ECO:0007669"/>
    <property type="project" value="TreeGrafter"/>
</dbReference>
<evidence type="ECO:0000256" key="2">
    <source>
        <dbReference type="ARBA" id="ARBA00022723"/>
    </source>
</evidence>
<organism evidence="8 9">
    <name type="scientific">Coniochaeta pulveracea</name>
    <dbReference type="NCBI Taxonomy" id="177199"/>
    <lineage>
        <taxon>Eukaryota</taxon>
        <taxon>Fungi</taxon>
        <taxon>Dikarya</taxon>
        <taxon>Ascomycota</taxon>
        <taxon>Pezizomycotina</taxon>
        <taxon>Sordariomycetes</taxon>
        <taxon>Sordariomycetidae</taxon>
        <taxon>Coniochaetales</taxon>
        <taxon>Coniochaetaceae</taxon>
        <taxon>Coniochaeta</taxon>
    </lineage>
</organism>
<keyword evidence="4" id="KW-0805">Transcription regulation</keyword>
<name>A0A420YKM9_9PEZI</name>
<dbReference type="CDD" id="cd12148">
    <property type="entry name" value="fungal_TF_MHR"/>
    <property type="match status" value="1"/>
</dbReference>
<evidence type="ECO:0000256" key="1">
    <source>
        <dbReference type="ARBA" id="ARBA00004123"/>
    </source>
</evidence>
<keyword evidence="9" id="KW-1185">Reference proteome</keyword>
<dbReference type="EMBL" id="QVQW01000005">
    <property type="protein sequence ID" value="RKU48437.1"/>
    <property type="molecule type" value="Genomic_DNA"/>
</dbReference>
<evidence type="ECO:0000313" key="8">
    <source>
        <dbReference type="EMBL" id="RKU48437.1"/>
    </source>
</evidence>
<dbReference type="InterPro" id="IPR051089">
    <property type="entry name" value="prtT"/>
</dbReference>
<comment type="caution">
    <text evidence="8">The sequence shown here is derived from an EMBL/GenBank/DDBJ whole genome shotgun (WGS) entry which is preliminary data.</text>
</comment>
<evidence type="ECO:0000256" key="6">
    <source>
        <dbReference type="ARBA" id="ARBA00023163"/>
    </source>
</evidence>
<keyword evidence="5" id="KW-0238">DNA-binding</keyword>
<feature type="non-terminal residue" evidence="8">
    <location>
        <position position="1"/>
    </location>
</feature>
<dbReference type="AlphaFoldDB" id="A0A420YKM9"/>
<evidence type="ECO:0000256" key="4">
    <source>
        <dbReference type="ARBA" id="ARBA00023015"/>
    </source>
</evidence>
<sequence length="635" mass="70488">SAPFAVTAFFLLGDFSTDHDSSDGLVLSRKMNYTHYRRCQKCRRKQKSAQTLRAVEASVVEIKQLLQDVHGLVTGHGRPRLTNVLSTGTSSDAAELEDICLPADAGISSAPAAINRAVTTQLAGARRRVLEHTNLDLVEIGLLDESSADQLIRLFYRHRDRDLLLHNLSVSEPSKELRKVSPFLHAVSCLHGMPYASEDWPAINIRREVYKQVRSTLGQALISSPLPLDEINAILLMSVYRNESPSYADSPVDYIDSWLLTGYCAQQAMLSISFSAVVDDVKRHMVTDADRQAIRLWANICLHHLHWAATIGRPSTIPSRYLDQCSLLLKVTEGTVREAMIVAEITLYTNLNRKLTQHSYLDHEGECREFVSWKEKWFHLFARPRSTTFRLSYHCAYFILAVRSLEDFNSGRAAEDFLGPAAIINDGHGEPAEVAALSHSDDQLRHQSYALRFAFHILETFLEMSVGLRNEMPVYLHMCVSYSALVVAQYWRDQHLGDVSAATVLEYLNDVEDWCAATPSSMIVTAYATSLAKRRVKACTRSKDGEHETPNYAHSGFGLLGNPEGEAAPGSPIYSAAEGLLGLGGIPPAAEHDGGRPPNHAMGHMADGPMPDVMLTPCFPSMEDFFAGGFLDFIK</sequence>
<dbReference type="PANTHER" id="PTHR31845">
    <property type="entry name" value="FINGER DOMAIN PROTEIN, PUTATIVE-RELATED"/>
    <property type="match status" value="1"/>
</dbReference>
<dbReference type="GO" id="GO:0005634">
    <property type="term" value="C:nucleus"/>
    <property type="evidence" value="ECO:0007669"/>
    <property type="project" value="UniProtKB-SubCell"/>
</dbReference>
<protein>
    <recommendedName>
        <fullName evidence="10">Transcription factor domain-containing protein</fullName>
    </recommendedName>
</protein>
<evidence type="ECO:0000256" key="3">
    <source>
        <dbReference type="ARBA" id="ARBA00022833"/>
    </source>
</evidence>
<dbReference type="STRING" id="177199.A0A420YKM9"/>
<evidence type="ECO:0000313" key="9">
    <source>
        <dbReference type="Proteomes" id="UP000275385"/>
    </source>
</evidence>
<gene>
    <name evidence="8" type="ORF">DL546_009634</name>
</gene>
<dbReference type="GO" id="GO:0046872">
    <property type="term" value="F:metal ion binding"/>
    <property type="evidence" value="ECO:0007669"/>
    <property type="project" value="UniProtKB-KW"/>
</dbReference>
<dbReference type="Proteomes" id="UP000275385">
    <property type="component" value="Unassembled WGS sequence"/>
</dbReference>
<evidence type="ECO:0000256" key="5">
    <source>
        <dbReference type="ARBA" id="ARBA00023125"/>
    </source>
</evidence>
<keyword evidence="7" id="KW-0539">Nucleus</keyword>
<dbReference type="PANTHER" id="PTHR31845:SF34">
    <property type="entry name" value="TRANSCRIPTIONAL ACTIVATOR OF PROTEASES PRTT"/>
    <property type="match status" value="1"/>
</dbReference>
<keyword evidence="6" id="KW-0804">Transcription</keyword>
<comment type="subcellular location">
    <subcellularLocation>
        <location evidence="1">Nucleus</location>
    </subcellularLocation>
</comment>
<evidence type="ECO:0008006" key="10">
    <source>
        <dbReference type="Google" id="ProtNLM"/>
    </source>
</evidence>
<evidence type="ECO:0000256" key="7">
    <source>
        <dbReference type="ARBA" id="ARBA00023242"/>
    </source>
</evidence>
<proteinExistence type="predicted"/>
<dbReference type="GO" id="GO:0000976">
    <property type="term" value="F:transcription cis-regulatory region binding"/>
    <property type="evidence" value="ECO:0007669"/>
    <property type="project" value="TreeGrafter"/>
</dbReference>
<reference evidence="8 9" key="1">
    <citation type="submission" date="2018-08" db="EMBL/GenBank/DDBJ databases">
        <title>Draft genome of the lignicolous fungus Coniochaeta pulveracea.</title>
        <authorList>
            <person name="Borstlap C.J."/>
            <person name="De Witt R.N."/>
            <person name="Botha A."/>
            <person name="Volschenk H."/>
        </authorList>
    </citation>
    <scope>NUCLEOTIDE SEQUENCE [LARGE SCALE GENOMIC DNA]</scope>
    <source>
        <strain evidence="8 9">CAB683</strain>
    </source>
</reference>